<feature type="transmembrane region" description="Helical" evidence="2">
    <location>
        <begin position="49"/>
        <end position="68"/>
    </location>
</feature>
<dbReference type="InterPro" id="IPR007065">
    <property type="entry name" value="HPP"/>
</dbReference>
<dbReference type="EMBL" id="JBHTIK010000008">
    <property type="protein sequence ID" value="MFD0849250.1"/>
    <property type="molecule type" value="Genomic_DNA"/>
</dbReference>
<feature type="region of interest" description="Disordered" evidence="1">
    <location>
        <begin position="216"/>
        <end position="249"/>
    </location>
</feature>
<dbReference type="Pfam" id="PF04982">
    <property type="entry name" value="TM_HPP"/>
    <property type="match status" value="1"/>
</dbReference>
<protein>
    <submittedName>
        <fullName evidence="4">HPP family protein</fullName>
    </submittedName>
</protein>
<feature type="transmembrane region" description="Helical" evidence="2">
    <location>
        <begin position="140"/>
        <end position="163"/>
    </location>
</feature>
<dbReference type="PANTHER" id="PTHR33741:SF5">
    <property type="entry name" value="TRANSMEMBRANE PROTEIN DDB_G0269096-RELATED"/>
    <property type="match status" value="1"/>
</dbReference>
<comment type="caution">
    <text evidence="4">The sequence shown here is derived from an EMBL/GenBank/DDBJ whole genome shotgun (WGS) entry which is preliminary data.</text>
</comment>
<evidence type="ECO:0000313" key="4">
    <source>
        <dbReference type="EMBL" id="MFD0849250.1"/>
    </source>
</evidence>
<keyword evidence="5" id="KW-1185">Reference proteome</keyword>
<accession>A0ABW3C433</accession>
<organism evidence="4 5">
    <name type="scientific">Sphingosinicella xenopeptidilytica</name>
    <dbReference type="NCBI Taxonomy" id="364098"/>
    <lineage>
        <taxon>Bacteria</taxon>
        <taxon>Pseudomonadati</taxon>
        <taxon>Pseudomonadota</taxon>
        <taxon>Alphaproteobacteria</taxon>
        <taxon>Sphingomonadales</taxon>
        <taxon>Sphingosinicellaceae</taxon>
        <taxon>Sphingosinicella</taxon>
    </lineage>
</organism>
<proteinExistence type="predicted"/>
<dbReference type="InterPro" id="IPR058581">
    <property type="entry name" value="TM_HPP"/>
</dbReference>
<evidence type="ECO:0000313" key="5">
    <source>
        <dbReference type="Proteomes" id="UP001597124"/>
    </source>
</evidence>
<evidence type="ECO:0000259" key="3">
    <source>
        <dbReference type="Pfam" id="PF04982"/>
    </source>
</evidence>
<keyword evidence="2" id="KW-0472">Membrane</keyword>
<feature type="transmembrane region" description="Helical" evidence="2">
    <location>
        <begin position="21"/>
        <end position="43"/>
    </location>
</feature>
<feature type="transmembrane region" description="Helical" evidence="2">
    <location>
        <begin position="75"/>
        <end position="95"/>
    </location>
</feature>
<evidence type="ECO:0000256" key="2">
    <source>
        <dbReference type="SAM" id="Phobius"/>
    </source>
</evidence>
<keyword evidence="2" id="KW-0812">Transmembrane</keyword>
<reference evidence="5" key="1">
    <citation type="journal article" date="2019" name="Int. J. Syst. Evol. Microbiol.">
        <title>The Global Catalogue of Microorganisms (GCM) 10K type strain sequencing project: providing services to taxonomists for standard genome sequencing and annotation.</title>
        <authorList>
            <consortium name="The Broad Institute Genomics Platform"/>
            <consortium name="The Broad Institute Genome Sequencing Center for Infectious Disease"/>
            <person name="Wu L."/>
            <person name="Ma J."/>
        </authorList>
    </citation>
    <scope>NUCLEOTIDE SEQUENCE [LARGE SCALE GENOMIC DNA]</scope>
    <source>
        <strain evidence="5">CCUG 52537</strain>
    </source>
</reference>
<name>A0ABW3C433_SPHXN</name>
<feature type="domain" description="HPP transmembrane region" evidence="3">
    <location>
        <begin position="16"/>
        <end position="172"/>
    </location>
</feature>
<keyword evidence="2" id="KW-1133">Transmembrane helix</keyword>
<evidence type="ECO:0000256" key="1">
    <source>
        <dbReference type="SAM" id="MobiDB-lite"/>
    </source>
</evidence>
<gene>
    <name evidence="4" type="ORF">ACFQ00_13015</name>
</gene>
<dbReference type="PANTHER" id="PTHR33741">
    <property type="entry name" value="TRANSMEMBRANE PROTEIN DDB_G0269096-RELATED"/>
    <property type="match status" value="1"/>
</dbReference>
<dbReference type="Proteomes" id="UP001597124">
    <property type="component" value="Unassembled WGS sequence"/>
</dbReference>
<sequence>MNKVRSRVFRPLMAGASFSDRLVACIGALAGIALTGFVCSHLPLAPHQIPVLVAPLGASAVLVFAVPASPLAQPWAVVGGNTISALVGVGIAASIPNVPLAAGLAVGGAILVMSLLRCLHPPGGAAALTAVIGGAQITEMGYAFAFMPVALNSLLLVALGWAFHRVSRHSYPHRAADAPAASTGIEMADIDKALSELGETFDVSREDLDSLIRAAERHADARRSTGPRAAAQRSKPAANDRLAPPEKAA</sequence>